<accession>A0A7C2URV8</accession>
<organism evidence="2">
    <name type="scientific">Fervidicoccus fontis</name>
    <dbReference type="NCBI Taxonomy" id="683846"/>
    <lineage>
        <taxon>Archaea</taxon>
        <taxon>Thermoproteota</taxon>
        <taxon>Thermoprotei</taxon>
        <taxon>Fervidicoccales</taxon>
        <taxon>Fervidicoccaceae</taxon>
        <taxon>Fervidicoccus</taxon>
    </lineage>
</organism>
<dbReference type="InterPro" id="IPR016181">
    <property type="entry name" value="Acyl_CoA_acyltransferase"/>
</dbReference>
<dbReference type="InterPro" id="IPR045057">
    <property type="entry name" value="Gcn5-rel_NAT"/>
</dbReference>
<dbReference type="PANTHER" id="PTHR31435">
    <property type="entry name" value="PROTEIN NATD1"/>
    <property type="match status" value="1"/>
</dbReference>
<dbReference type="AlphaFoldDB" id="A0A7C2URV8"/>
<dbReference type="SUPFAM" id="SSF55729">
    <property type="entry name" value="Acyl-CoA N-acyltransferases (Nat)"/>
    <property type="match status" value="1"/>
</dbReference>
<dbReference type="Pfam" id="PF14542">
    <property type="entry name" value="Acetyltransf_CG"/>
    <property type="match status" value="1"/>
</dbReference>
<protein>
    <submittedName>
        <fullName evidence="2">N-acetyltransferase</fullName>
    </submittedName>
</protein>
<feature type="domain" description="N-acetyltransferase" evidence="1">
    <location>
        <begin position="8"/>
        <end position="96"/>
    </location>
</feature>
<name>A0A7C2URV8_9CREN</name>
<dbReference type="Proteomes" id="UP000885664">
    <property type="component" value="Unassembled WGS sequence"/>
</dbReference>
<evidence type="ECO:0000313" key="2">
    <source>
        <dbReference type="EMBL" id="HEU97956.1"/>
    </source>
</evidence>
<reference evidence="2" key="1">
    <citation type="journal article" date="2020" name="mSystems">
        <title>Genome- and Community-Level Interaction Insights into Carbon Utilization and Element Cycling Functions of Hydrothermarchaeota in Hydrothermal Sediment.</title>
        <authorList>
            <person name="Zhou Z."/>
            <person name="Liu Y."/>
            <person name="Xu W."/>
            <person name="Pan J."/>
            <person name="Luo Z.H."/>
            <person name="Li M."/>
        </authorList>
    </citation>
    <scope>NUCLEOTIDE SEQUENCE [LARGE SCALE GENOMIC DNA]</scope>
    <source>
        <strain evidence="2">SpSt-1259</strain>
    </source>
</reference>
<dbReference type="PANTHER" id="PTHR31435:SF9">
    <property type="entry name" value="PROTEIN NATD1"/>
    <property type="match status" value="1"/>
</dbReference>
<dbReference type="EMBL" id="DSFE01000082">
    <property type="protein sequence ID" value="HEU97956.1"/>
    <property type="molecule type" value="Genomic_DNA"/>
</dbReference>
<dbReference type="CDD" id="cd04301">
    <property type="entry name" value="NAT_SF"/>
    <property type="match status" value="1"/>
</dbReference>
<dbReference type="Gene3D" id="3.40.630.30">
    <property type="match status" value="1"/>
</dbReference>
<comment type="caution">
    <text evidence="2">The sequence shown here is derived from an EMBL/GenBank/DDBJ whole genome shotgun (WGS) entry which is preliminary data.</text>
</comment>
<proteinExistence type="predicted"/>
<gene>
    <name evidence="2" type="ORF">ENO36_03775</name>
</gene>
<dbReference type="InterPro" id="IPR031165">
    <property type="entry name" value="GNAT_YJDJ"/>
</dbReference>
<evidence type="ECO:0000259" key="1">
    <source>
        <dbReference type="PROSITE" id="PS51729"/>
    </source>
</evidence>
<dbReference type="PROSITE" id="PS51729">
    <property type="entry name" value="GNAT_YJDJ"/>
    <property type="match status" value="1"/>
</dbReference>
<sequence>MAALDDFEVKQEDSLFYIELPEGKKAILQFELLKELGVMRLIHTYTPRQFRGRGLAEKMVREAVKKAREEGIKIEPVCSYSIYYFISHPEDRDVLVEWFKSKSDAEMKALYDYYSALERG</sequence>